<gene>
    <name evidence="2" type="ORF">Vafri_21902</name>
</gene>
<dbReference type="AlphaFoldDB" id="A0A8J4BSN1"/>
<feature type="region of interest" description="Disordered" evidence="1">
    <location>
        <begin position="311"/>
        <end position="353"/>
    </location>
</feature>
<name>A0A8J4BSN1_9CHLO</name>
<evidence type="ECO:0000313" key="2">
    <source>
        <dbReference type="EMBL" id="GIL68655.1"/>
    </source>
</evidence>
<feature type="compositionally biased region" description="Basic and acidic residues" evidence="1">
    <location>
        <begin position="333"/>
        <end position="344"/>
    </location>
</feature>
<dbReference type="EMBL" id="BNCO01000123">
    <property type="protein sequence ID" value="GIL68655.1"/>
    <property type="molecule type" value="Genomic_DNA"/>
</dbReference>
<evidence type="ECO:0000256" key="1">
    <source>
        <dbReference type="SAM" id="MobiDB-lite"/>
    </source>
</evidence>
<proteinExistence type="predicted"/>
<reference evidence="2" key="1">
    <citation type="journal article" date="2021" name="Proc. Natl. Acad. Sci. U.S.A.">
        <title>Three genomes in the algal genus Volvox reveal the fate of a haploid sex-determining region after a transition to homothallism.</title>
        <authorList>
            <person name="Yamamoto K."/>
            <person name="Hamaji T."/>
            <person name="Kawai-Toyooka H."/>
            <person name="Matsuzaki R."/>
            <person name="Takahashi F."/>
            <person name="Nishimura Y."/>
            <person name="Kawachi M."/>
            <person name="Noguchi H."/>
            <person name="Minakuchi Y."/>
            <person name="Umen J.G."/>
            <person name="Toyoda A."/>
            <person name="Nozaki H."/>
        </authorList>
    </citation>
    <scope>NUCLEOTIDE SEQUENCE</scope>
    <source>
        <strain evidence="2">NIES-3780</strain>
    </source>
</reference>
<comment type="caution">
    <text evidence="2">The sequence shown here is derived from an EMBL/GenBank/DDBJ whole genome shotgun (WGS) entry which is preliminary data.</text>
</comment>
<evidence type="ECO:0008006" key="4">
    <source>
        <dbReference type="Google" id="ProtNLM"/>
    </source>
</evidence>
<dbReference type="Proteomes" id="UP000747399">
    <property type="component" value="Unassembled WGS sequence"/>
</dbReference>
<organism evidence="2 3">
    <name type="scientific">Volvox africanus</name>
    <dbReference type="NCBI Taxonomy" id="51714"/>
    <lineage>
        <taxon>Eukaryota</taxon>
        <taxon>Viridiplantae</taxon>
        <taxon>Chlorophyta</taxon>
        <taxon>core chlorophytes</taxon>
        <taxon>Chlorophyceae</taxon>
        <taxon>CS clade</taxon>
        <taxon>Chlamydomonadales</taxon>
        <taxon>Volvocaceae</taxon>
        <taxon>Volvox</taxon>
    </lineage>
</organism>
<dbReference type="SUPFAM" id="SSF53474">
    <property type="entry name" value="alpha/beta-Hydrolases"/>
    <property type="match status" value="1"/>
</dbReference>
<keyword evidence="3" id="KW-1185">Reference proteome</keyword>
<feature type="compositionally biased region" description="Gly residues" evidence="1">
    <location>
        <begin position="321"/>
        <end position="332"/>
    </location>
</feature>
<sequence length="418" mass="43262">MVRQLVPLPSRGVSLEVDINFSQLKPTSRPGLMLVALHPWAWLGGCMDDHVVAAVCRSALDTRRFCCVVRYNMRGAGASGGIRALCTSVDVQDLIVLAHELLLQQQKHQGQHPSGPLQQRPDSVPASAPPTHGIPAAQPRLVLVAYSYGSLVAARALPQLRPHVAAIAVLAPPIGSVGRVVLGAGSSWDALAGERSTVRDIPRLVCCGDRDQFVSVSQLQNAVQQAFRAEAQETTKAAVAVEASAAGATSGTHATVASTDIATSPPAAQPASGSTLELVLWPGCDHFFFNCLDAGALEAAGLLGRCGTGTTTTTTTSPFVGGVGGSVGGGDAHGSRDRDGDVGRSVRTGSDNRGIEAMGCSTSAFIVSRTGASDNAAAEARVEGREGLRPSHRVKPSKALAEFVVGWLLAKAAEPEQP</sequence>
<feature type="region of interest" description="Disordered" evidence="1">
    <location>
        <begin position="108"/>
        <end position="131"/>
    </location>
</feature>
<dbReference type="PANTHER" id="PTHR42103:SF2">
    <property type="entry name" value="AB HYDROLASE-1 DOMAIN-CONTAINING PROTEIN"/>
    <property type="match status" value="1"/>
</dbReference>
<dbReference type="Gene3D" id="3.40.50.1820">
    <property type="entry name" value="alpha/beta hydrolase"/>
    <property type="match status" value="1"/>
</dbReference>
<dbReference type="InterPro" id="IPR029058">
    <property type="entry name" value="AB_hydrolase_fold"/>
</dbReference>
<protein>
    <recommendedName>
        <fullName evidence="4">AB hydrolase-1 domain-containing protein</fullName>
    </recommendedName>
</protein>
<accession>A0A8J4BSN1</accession>
<evidence type="ECO:0000313" key="3">
    <source>
        <dbReference type="Proteomes" id="UP000747399"/>
    </source>
</evidence>
<dbReference type="PANTHER" id="PTHR42103">
    <property type="entry name" value="ALPHA/BETA-HYDROLASES SUPERFAMILY PROTEIN"/>
    <property type="match status" value="1"/>
</dbReference>
<feature type="compositionally biased region" description="Low complexity" evidence="1">
    <location>
        <begin position="311"/>
        <end position="320"/>
    </location>
</feature>